<dbReference type="OrthoDB" id="9180348at2"/>
<keyword evidence="6" id="KW-0472">Membrane</keyword>
<keyword evidence="1" id="KW-0677">Repeat</keyword>
<feature type="transmembrane region" description="Helical" evidence="6">
    <location>
        <begin position="147"/>
        <end position="165"/>
    </location>
</feature>
<dbReference type="AlphaFoldDB" id="A0A432XVJ2"/>
<dbReference type="Proteomes" id="UP000287198">
    <property type="component" value="Unassembled WGS sequence"/>
</dbReference>
<sequence>MAVRIYCFSGYEFDPLHALLRSPADEISLEHRIASLLDYFCQHPQQALTKETLLNAVWAGRVVNEDSLSVAVSKLRKILHDSRGEPQFIKTIPGVGYFWLPETTVQESTAAERSAENISAGDSPATVAKDPLAPSPVNTKRDWRRSGLIMALVFVLLTFVVLLNLDLFSSSKPVAEGQSDTVSAAAMLPDAALQAKFDEAQKLISVAQHTETSVENYRRAIELFRDVLQQYPSFTLAHIGIAEAKFEMSAINGFRDLQLYVDEINTILNLALAQAPDNGDALELKAKLAFLGEWDLSTANTYYEKAIEAMPNDPGIYLGYSEFLLIRGRYQEANELLRQLRVKNPDFYRYMNLSLVYMFQGDYQRAIAETQRLINSEAPSRQHNHILTRIGVLTNDDAMAMDHLEILMREEGYSEQRIANYLDTFDQGGIEAVYASLLEERNEDNLGQYIPPISWARYAIVAGEYDTALRFLEEAISLKQPQALILHSDPHYDPLRQTPEFQQLLARLPN</sequence>
<dbReference type="InterPro" id="IPR051685">
    <property type="entry name" value="Ycf3/AcsC/BcsC/TPR_MFPF"/>
</dbReference>
<keyword evidence="2" id="KW-0802">TPR repeat</keyword>
<proteinExistence type="predicted"/>
<dbReference type="EMBL" id="PIPW01000002">
    <property type="protein sequence ID" value="RUO52719.1"/>
    <property type="molecule type" value="Genomic_DNA"/>
</dbReference>
<evidence type="ECO:0000256" key="1">
    <source>
        <dbReference type="ARBA" id="ARBA00022737"/>
    </source>
</evidence>
<comment type="caution">
    <text evidence="8">The sequence shown here is derived from an EMBL/GenBank/DDBJ whole genome shotgun (WGS) entry which is preliminary data.</text>
</comment>
<dbReference type="Gene3D" id="1.10.10.10">
    <property type="entry name" value="Winged helix-like DNA-binding domain superfamily/Winged helix DNA-binding domain"/>
    <property type="match status" value="1"/>
</dbReference>
<dbReference type="CDD" id="cd00383">
    <property type="entry name" value="trans_reg_C"/>
    <property type="match status" value="1"/>
</dbReference>
<dbReference type="GO" id="GO:0006355">
    <property type="term" value="P:regulation of DNA-templated transcription"/>
    <property type="evidence" value="ECO:0007669"/>
    <property type="project" value="InterPro"/>
</dbReference>
<dbReference type="SUPFAM" id="SSF46894">
    <property type="entry name" value="C-terminal effector domain of the bipartite response regulators"/>
    <property type="match status" value="1"/>
</dbReference>
<dbReference type="Gene3D" id="1.25.40.10">
    <property type="entry name" value="Tetratricopeptide repeat domain"/>
    <property type="match status" value="1"/>
</dbReference>
<evidence type="ECO:0000256" key="6">
    <source>
        <dbReference type="SAM" id="Phobius"/>
    </source>
</evidence>
<gene>
    <name evidence="8" type="ORF">CWI69_06675</name>
</gene>
<dbReference type="InterPro" id="IPR036388">
    <property type="entry name" value="WH-like_DNA-bd_sf"/>
</dbReference>
<evidence type="ECO:0000256" key="3">
    <source>
        <dbReference type="ARBA" id="ARBA00023125"/>
    </source>
</evidence>
<evidence type="ECO:0000256" key="5">
    <source>
        <dbReference type="SAM" id="MobiDB-lite"/>
    </source>
</evidence>
<dbReference type="PANTHER" id="PTHR44943:SF8">
    <property type="entry name" value="TPR REPEAT-CONTAINING PROTEIN MJ0263"/>
    <property type="match status" value="1"/>
</dbReference>
<keyword evidence="6" id="KW-0812">Transmembrane</keyword>
<keyword evidence="9" id="KW-1185">Reference proteome</keyword>
<dbReference type="SMART" id="SM00862">
    <property type="entry name" value="Trans_reg_C"/>
    <property type="match status" value="1"/>
</dbReference>
<evidence type="ECO:0000256" key="4">
    <source>
        <dbReference type="PROSITE-ProRule" id="PRU01091"/>
    </source>
</evidence>
<dbReference type="SUPFAM" id="SSF48452">
    <property type="entry name" value="TPR-like"/>
    <property type="match status" value="1"/>
</dbReference>
<dbReference type="InterPro" id="IPR011990">
    <property type="entry name" value="TPR-like_helical_dom_sf"/>
</dbReference>
<dbReference type="Pfam" id="PF14559">
    <property type="entry name" value="TPR_19"/>
    <property type="match status" value="1"/>
</dbReference>
<name>A0A432XVJ2_9GAMM</name>
<evidence type="ECO:0000313" key="9">
    <source>
        <dbReference type="Proteomes" id="UP000287198"/>
    </source>
</evidence>
<dbReference type="NCBIfam" id="NF047558">
    <property type="entry name" value="TPR_END_plus"/>
    <property type="match status" value="1"/>
</dbReference>
<evidence type="ECO:0000259" key="7">
    <source>
        <dbReference type="PROSITE" id="PS51755"/>
    </source>
</evidence>
<feature type="DNA-binding region" description="OmpR/PhoB-type" evidence="4">
    <location>
        <begin position="3"/>
        <end position="101"/>
    </location>
</feature>
<protein>
    <recommendedName>
        <fullName evidence="7">OmpR/PhoB-type domain-containing protein</fullName>
    </recommendedName>
</protein>
<feature type="region of interest" description="Disordered" evidence="5">
    <location>
        <begin position="110"/>
        <end position="136"/>
    </location>
</feature>
<reference evidence="9" key="1">
    <citation type="journal article" date="2018" name="Front. Microbiol.">
        <title>Genome-Based Analysis Reveals the Taxonomy and Diversity of the Family Idiomarinaceae.</title>
        <authorList>
            <person name="Liu Y."/>
            <person name="Lai Q."/>
            <person name="Shao Z."/>
        </authorList>
    </citation>
    <scope>NUCLEOTIDE SEQUENCE [LARGE SCALE GENOMIC DNA]</scope>
    <source>
        <strain evidence="9">BH195</strain>
    </source>
</reference>
<dbReference type="InterPro" id="IPR001867">
    <property type="entry name" value="OmpR/PhoB-type_DNA-bd"/>
</dbReference>
<dbReference type="PROSITE" id="PS51755">
    <property type="entry name" value="OMPR_PHOB"/>
    <property type="match status" value="1"/>
</dbReference>
<dbReference type="PANTHER" id="PTHR44943">
    <property type="entry name" value="CELLULOSE SYNTHASE OPERON PROTEIN C"/>
    <property type="match status" value="1"/>
</dbReference>
<organism evidence="8 9">
    <name type="scientific">Pseudidiomarina halophila</name>
    <dbReference type="NCBI Taxonomy" id="1449799"/>
    <lineage>
        <taxon>Bacteria</taxon>
        <taxon>Pseudomonadati</taxon>
        <taxon>Pseudomonadota</taxon>
        <taxon>Gammaproteobacteria</taxon>
        <taxon>Alteromonadales</taxon>
        <taxon>Idiomarinaceae</taxon>
        <taxon>Pseudidiomarina</taxon>
    </lineage>
</organism>
<dbReference type="GO" id="GO:0003677">
    <property type="term" value="F:DNA binding"/>
    <property type="evidence" value="ECO:0007669"/>
    <property type="project" value="UniProtKB-UniRule"/>
</dbReference>
<evidence type="ECO:0000313" key="8">
    <source>
        <dbReference type="EMBL" id="RUO52719.1"/>
    </source>
</evidence>
<dbReference type="RefSeq" id="WP_126763133.1">
    <property type="nucleotide sequence ID" value="NZ_JBHLTZ010000012.1"/>
</dbReference>
<accession>A0A432XVJ2</accession>
<dbReference type="GO" id="GO:0000160">
    <property type="term" value="P:phosphorelay signal transduction system"/>
    <property type="evidence" value="ECO:0007669"/>
    <property type="project" value="InterPro"/>
</dbReference>
<dbReference type="Pfam" id="PF00486">
    <property type="entry name" value="Trans_reg_C"/>
    <property type="match status" value="1"/>
</dbReference>
<keyword evidence="3 4" id="KW-0238">DNA-binding</keyword>
<evidence type="ECO:0000256" key="2">
    <source>
        <dbReference type="ARBA" id="ARBA00022803"/>
    </source>
</evidence>
<keyword evidence="6" id="KW-1133">Transmembrane helix</keyword>
<dbReference type="InterPro" id="IPR016032">
    <property type="entry name" value="Sig_transdc_resp-reg_C-effctor"/>
</dbReference>
<feature type="domain" description="OmpR/PhoB-type" evidence="7">
    <location>
        <begin position="3"/>
        <end position="101"/>
    </location>
</feature>